<comment type="caution">
    <text evidence="8">The sequence shown here is derived from an EMBL/GenBank/DDBJ whole genome shotgun (WGS) entry which is preliminary data.</text>
</comment>
<keyword evidence="6" id="KW-0414">Isoprene biosynthesis</keyword>
<dbReference type="SFLD" id="SFLDG01017">
    <property type="entry name" value="Polyprenyl_Transferase_Like"/>
    <property type="match status" value="1"/>
</dbReference>
<protein>
    <submittedName>
        <fullName evidence="8">Farnesyl-diphosphate synthase</fullName>
    </submittedName>
</protein>
<keyword evidence="9" id="KW-1185">Reference proteome</keyword>
<dbReference type="NCBIfam" id="NF045485">
    <property type="entry name" value="FPPsyn"/>
    <property type="match status" value="1"/>
</dbReference>
<evidence type="ECO:0000256" key="2">
    <source>
        <dbReference type="ARBA" id="ARBA00006706"/>
    </source>
</evidence>
<comment type="cofactor">
    <cofactor evidence="1">
        <name>Mg(2+)</name>
        <dbReference type="ChEBI" id="CHEBI:18420"/>
    </cofactor>
</comment>
<reference evidence="8 9" key="1">
    <citation type="submission" date="2019-02" db="EMBL/GenBank/DDBJ databases">
        <title>Genomic Encyclopedia of Type Strains, Phase IV (KMG-IV): sequencing the most valuable type-strain genomes for metagenomic binning, comparative biology and taxonomic classification.</title>
        <authorList>
            <person name="Goeker M."/>
        </authorList>
    </citation>
    <scope>NUCLEOTIDE SEQUENCE [LARGE SCALE GENOMIC DNA]</scope>
    <source>
        <strain evidence="8 9">DSM 21223</strain>
    </source>
</reference>
<dbReference type="InterPro" id="IPR000092">
    <property type="entry name" value="Polyprenyl_synt"/>
</dbReference>
<evidence type="ECO:0000256" key="5">
    <source>
        <dbReference type="ARBA" id="ARBA00022842"/>
    </source>
</evidence>
<name>A0ABY0IUJ3_9RHOO</name>
<dbReference type="CDD" id="cd00685">
    <property type="entry name" value="Trans_IPPS_HT"/>
    <property type="match status" value="1"/>
</dbReference>
<dbReference type="SUPFAM" id="SSF48576">
    <property type="entry name" value="Terpenoid synthases"/>
    <property type="match status" value="1"/>
</dbReference>
<dbReference type="InterPro" id="IPR008949">
    <property type="entry name" value="Isoprenoid_synthase_dom_sf"/>
</dbReference>
<dbReference type="Proteomes" id="UP000292136">
    <property type="component" value="Unassembled WGS sequence"/>
</dbReference>
<dbReference type="PANTHER" id="PTHR43281">
    <property type="entry name" value="FARNESYL DIPHOSPHATE SYNTHASE"/>
    <property type="match status" value="1"/>
</dbReference>
<dbReference type="PROSITE" id="PS00723">
    <property type="entry name" value="POLYPRENYL_SYNTHASE_1"/>
    <property type="match status" value="1"/>
</dbReference>
<sequence>MASSDASALPFPDWMAQTQARTEAALGRFLPAAETIPQGLHDAMRYSALGGGKRVRPLLAFAAGELCGATAEALDCVACAVEMIHVYSLVHDDLPCMDDDVLRRGRPTCHVQYDEPTALLVGDALQSRAFEILAAQPWPSPAQGLELVRLLAHGSGSCGMAGGQAIDLASVGKSLDQPQLELMHALKTGALIRAAVLMGAHCGTPLAAAELERLDAFAKRAGLLFQVVDDILDCTASTATLGKTAGKDEAADKPTYVRLLGLETARQLADDLRRDALGALEGFGPRARRLIELAHYITTRKF</sequence>
<dbReference type="RefSeq" id="WP_014238517.1">
    <property type="nucleotide sequence ID" value="NZ_SHKM01000001.1"/>
</dbReference>
<evidence type="ECO:0000313" key="8">
    <source>
        <dbReference type="EMBL" id="RZT90700.1"/>
    </source>
</evidence>
<accession>A0ABY0IUJ3</accession>
<dbReference type="SFLD" id="SFLDS00005">
    <property type="entry name" value="Isoprenoid_Synthase_Type_I"/>
    <property type="match status" value="1"/>
</dbReference>
<dbReference type="Gene3D" id="1.10.600.10">
    <property type="entry name" value="Farnesyl Diphosphate Synthase"/>
    <property type="match status" value="1"/>
</dbReference>
<keyword evidence="4" id="KW-0479">Metal-binding</keyword>
<keyword evidence="5" id="KW-0460">Magnesium</keyword>
<gene>
    <name evidence="8" type="ORF">EV678_1520</name>
</gene>
<dbReference type="InterPro" id="IPR053378">
    <property type="entry name" value="Prenyl_diphosphate_synthase"/>
</dbReference>
<keyword evidence="3 7" id="KW-0808">Transferase</keyword>
<evidence type="ECO:0000256" key="6">
    <source>
        <dbReference type="ARBA" id="ARBA00023229"/>
    </source>
</evidence>
<evidence type="ECO:0000313" key="9">
    <source>
        <dbReference type="Proteomes" id="UP000292136"/>
    </source>
</evidence>
<dbReference type="EMBL" id="SHKM01000001">
    <property type="protein sequence ID" value="RZT90700.1"/>
    <property type="molecule type" value="Genomic_DNA"/>
</dbReference>
<evidence type="ECO:0000256" key="1">
    <source>
        <dbReference type="ARBA" id="ARBA00001946"/>
    </source>
</evidence>
<proteinExistence type="inferred from homology"/>
<evidence type="ECO:0000256" key="7">
    <source>
        <dbReference type="RuleBase" id="RU004466"/>
    </source>
</evidence>
<evidence type="ECO:0000256" key="4">
    <source>
        <dbReference type="ARBA" id="ARBA00022723"/>
    </source>
</evidence>
<dbReference type="InterPro" id="IPR033749">
    <property type="entry name" value="Polyprenyl_synt_CS"/>
</dbReference>
<evidence type="ECO:0000256" key="3">
    <source>
        <dbReference type="ARBA" id="ARBA00022679"/>
    </source>
</evidence>
<dbReference type="PANTHER" id="PTHR43281:SF1">
    <property type="entry name" value="FARNESYL DIPHOSPHATE SYNTHASE"/>
    <property type="match status" value="1"/>
</dbReference>
<comment type="similarity">
    <text evidence="2 7">Belongs to the FPP/GGPP synthase family.</text>
</comment>
<dbReference type="Pfam" id="PF00348">
    <property type="entry name" value="polyprenyl_synt"/>
    <property type="match status" value="1"/>
</dbReference>
<organism evidence="8 9">
    <name type="scientific">Azospira oryzae</name>
    <dbReference type="NCBI Taxonomy" id="146939"/>
    <lineage>
        <taxon>Bacteria</taxon>
        <taxon>Pseudomonadati</taxon>
        <taxon>Pseudomonadota</taxon>
        <taxon>Betaproteobacteria</taxon>
        <taxon>Rhodocyclales</taxon>
        <taxon>Rhodocyclaceae</taxon>
        <taxon>Azospira</taxon>
    </lineage>
</organism>